<evidence type="ECO:0000313" key="2">
    <source>
        <dbReference type="EMBL" id="QFS50816.1"/>
    </source>
</evidence>
<dbReference type="KEGG" id="nsh:GXM_08310"/>
<dbReference type="Proteomes" id="UP000326678">
    <property type="component" value="Chromosome Gxm2"/>
</dbReference>
<dbReference type="InterPro" id="IPR027805">
    <property type="entry name" value="Transposase_HTH_dom"/>
</dbReference>
<evidence type="ECO:0000313" key="3">
    <source>
        <dbReference type="Proteomes" id="UP000326678"/>
    </source>
</evidence>
<dbReference type="Pfam" id="PF13613">
    <property type="entry name" value="HTH_Tnp_4"/>
    <property type="match status" value="1"/>
</dbReference>
<organism evidence="2 3">
    <name type="scientific">Nostoc sphaeroides CCNUC1</name>
    <dbReference type="NCBI Taxonomy" id="2653204"/>
    <lineage>
        <taxon>Bacteria</taxon>
        <taxon>Bacillati</taxon>
        <taxon>Cyanobacteriota</taxon>
        <taxon>Cyanophyceae</taxon>
        <taxon>Nostocales</taxon>
        <taxon>Nostocaceae</taxon>
        <taxon>Nostoc</taxon>
    </lineage>
</organism>
<feature type="domain" description="Transposase Helix-turn-helix" evidence="1">
    <location>
        <begin position="31"/>
        <end position="72"/>
    </location>
</feature>
<accession>A0A5P8WF53</accession>
<reference evidence="2 3" key="1">
    <citation type="submission" date="2019-10" db="EMBL/GenBank/DDBJ databases">
        <title>Genomic and transcriptomic insights into the perfect genentic adaptation of a filamentous nitrogen-fixing cyanobacterium to rice fields.</title>
        <authorList>
            <person name="Chen Z."/>
        </authorList>
    </citation>
    <scope>NUCLEOTIDE SEQUENCE [LARGE SCALE GENOMIC DNA]</scope>
    <source>
        <strain evidence="2">CCNUC1</strain>
    </source>
</reference>
<keyword evidence="3" id="KW-1185">Reference proteome</keyword>
<dbReference type="AlphaFoldDB" id="A0A5P8WF53"/>
<sequence length="72" mass="8553">MTGVSRKTFELMVDVVKADAQKKKKPVRRPKLIIEDQVLMVIQYWREYRTYYHIGSDWGLSESAVCRTVYKI</sequence>
<gene>
    <name evidence="2" type="ORF">GXM_08310</name>
</gene>
<protein>
    <submittedName>
        <fullName evidence="2">IS5/IS1182 family transposase</fullName>
    </submittedName>
</protein>
<evidence type="ECO:0000259" key="1">
    <source>
        <dbReference type="Pfam" id="PF13613"/>
    </source>
</evidence>
<proteinExistence type="predicted"/>
<dbReference type="EMBL" id="CP045227">
    <property type="protein sequence ID" value="QFS50816.1"/>
    <property type="molecule type" value="Genomic_DNA"/>
</dbReference>
<name>A0A5P8WF53_9NOSO</name>